<accession>A0A0V1BWW0</accession>
<dbReference type="Proteomes" id="UP000054776">
    <property type="component" value="Unassembled WGS sequence"/>
</dbReference>
<dbReference type="InParanoid" id="A0A0V1BWW0"/>
<reference evidence="1 2" key="1">
    <citation type="submission" date="2015-01" db="EMBL/GenBank/DDBJ databases">
        <title>Evolution of Trichinella species and genotypes.</title>
        <authorList>
            <person name="Korhonen P.K."/>
            <person name="Edoardo P."/>
            <person name="Giuseppe L.R."/>
            <person name="Gasser R.B."/>
        </authorList>
    </citation>
    <scope>NUCLEOTIDE SEQUENCE [LARGE SCALE GENOMIC DNA]</scope>
    <source>
        <strain evidence="1">ISS3</strain>
    </source>
</reference>
<proteinExistence type="predicted"/>
<dbReference type="EMBL" id="JYDH01000007">
    <property type="protein sequence ID" value="KRY41637.1"/>
    <property type="molecule type" value="Genomic_DNA"/>
</dbReference>
<comment type="caution">
    <text evidence="1">The sequence shown here is derived from an EMBL/GenBank/DDBJ whole genome shotgun (WGS) entry which is preliminary data.</text>
</comment>
<evidence type="ECO:0000313" key="2">
    <source>
        <dbReference type="Proteomes" id="UP000054776"/>
    </source>
</evidence>
<gene>
    <name evidence="1" type="ORF">T01_5944</name>
</gene>
<dbReference type="AlphaFoldDB" id="A0A0V1BWW0"/>
<sequence>MHCFCSTPKTGFEPATYGFLNLIYSPPLYQLSYQRHHLQTIFCVHNKEFVLLNLLSVKTDTEKHLFPYRPALRYSTSDK</sequence>
<organism evidence="1 2">
    <name type="scientific">Trichinella spiralis</name>
    <name type="common">Trichina worm</name>
    <dbReference type="NCBI Taxonomy" id="6334"/>
    <lineage>
        <taxon>Eukaryota</taxon>
        <taxon>Metazoa</taxon>
        <taxon>Ecdysozoa</taxon>
        <taxon>Nematoda</taxon>
        <taxon>Enoplea</taxon>
        <taxon>Dorylaimia</taxon>
        <taxon>Trichinellida</taxon>
        <taxon>Trichinellidae</taxon>
        <taxon>Trichinella</taxon>
    </lineage>
</organism>
<evidence type="ECO:0000313" key="1">
    <source>
        <dbReference type="EMBL" id="KRY41637.1"/>
    </source>
</evidence>
<keyword evidence="2" id="KW-1185">Reference proteome</keyword>
<protein>
    <submittedName>
        <fullName evidence="1">Uncharacterized protein</fullName>
    </submittedName>
</protein>
<name>A0A0V1BWW0_TRISP</name>